<dbReference type="GO" id="GO:0016747">
    <property type="term" value="F:acyltransferase activity, transferring groups other than amino-acyl groups"/>
    <property type="evidence" value="ECO:0007669"/>
    <property type="project" value="InterPro"/>
</dbReference>
<accession>A0AAF0CBT8</accession>
<organism evidence="5 6">
    <name type="scientific">Thalassomonas viridans</name>
    <dbReference type="NCBI Taxonomy" id="137584"/>
    <lineage>
        <taxon>Bacteria</taxon>
        <taxon>Pseudomonadati</taxon>
        <taxon>Pseudomonadota</taxon>
        <taxon>Gammaproteobacteria</taxon>
        <taxon>Alteromonadales</taxon>
        <taxon>Colwelliaceae</taxon>
        <taxon>Thalassomonas</taxon>
    </lineage>
</organism>
<dbReference type="Pfam" id="PF13302">
    <property type="entry name" value="Acetyltransf_3"/>
    <property type="match status" value="1"/>
</dbReference>
<keyword evidence="6" id="KW-1185">Reference proteome</keyword>
<dbReference type="RefSeq" id="WP_044837910.1">
    <property type="nucleotide sequence ID" value="NZ_CP059733.1"/>
</dbReference>
<dbReference type="Gene3D" id="3.40.630.30">
    <property type="match status" value="1"/>
</dbReference>
<dbReference type="Proteomes" id="UP000032352">
    <property type="component" value="Chromosome"/>
</dbReference>
<evidence type="ECO:0000256" key="1">
    <source>
        <dbReference type="ARBA" id="ARBA00022679"/>
    </source>
</evidence>
<reference evidence="5 6" key="1">
    <citation type="journal article" date="2015" name="Genome Announc.">
        <title>Draft Genome Sequences of Marine Isolates of Thalassomonas viridans and Thalassomonas actiniarum.</title>
        <authorList>
            <person name="Olonade I."/>
            <person name="van Zyl L.J."/>
            <person name="Trindade M."/>
        </authorList>
    </citation>
    <scope>NUCLEOTIDE SEQUENCE [LARGE SCALE GENOMIC DNA]</scope>
    <source>
        <strain evidence="5 6">XOM25</strain>
    </source>
</reference>
<gene>
    <name evidence="5" type="ORF">SG34_011190</name>
</gene>
<dbReference type="InterPro" id="IPR016181">
    <property type="entry name" value="Acyl_CoA_acyltransferase"/>
</dbReference>
<dbReference type="EMBL" id="CP059733">
    <property type="protein sequence ID" value="WDE07395.1"/>
    <property type="molecule type" value="Genomic_DNA"/>
</dbReference>
<reference evidence="5 6" key="2">
    <citation type="journal article" date="2022" name="Mar. Drugs">
        <title>Bioassay-Guided Fractionation Leads to the Detection of Cholic Acid Generated by the Rare Thalassomonas sp.</title>
        <authorList>
            <person name="Pheiffer F."/>
            <person name="Schneider Y.K."/>
            <person name="Hansen E.H."/>
            <person name="Andersen J.H."/>
            <person name="Isaksson J."/>
            <person name="Busche T."/>
            <person name="R C."/>
            <person name="Kalinowski J."/>
            <person name="Zyl L.V."/>
            <person name="Trindade M."/>
        </authorList>
    </citation>
    <scope>NUCLEOTIDE SEQUENCE [LARGE SCALE GENOMIC DNA]</scope>
    <source>
        <strain evidence="5 6">XOM25</strain>
    </source>
</reference>
<evidence type="ECO:0000256" key="2">
    <source>
        <dbReference type="ARBA" id="ARBA00023315"/>
    </source>
</evidence>
<dbReference type="KEGG" id="tvd:SG34_011190"/>
<comment type="similarity">
    <text evidence="3">Belongs to the acetyltransferase family. RimJ subfamily.</text>
</comment>
<evidence type="ECO:0000259" key="4">
    <source>
        <dbReference type="PROSITE" id="PS51186"/>
    </source>
</evidence>
<feature type="domain" description="N-acetyltransferase" evidence="4">
    <location>
        <begin position="8"/>
        <end position="164"/>
    </location>
</feature>
<dbReference type="InterPro" id="IPR051531">
    <property type="entry name" value="N-acetyltransferase"/>
</dbReference>
<dbReference type="InterPro" id="IPR000182">
    <property type="entry name" value="GNAT_dom"/>
</dbReference>
<dbReference type="SUPFAM" id="SSF55729">
    <property type="entry name" value="Acyl-CoA N-acyltransferases (Nat)"/>
    <property type="match status" value="1"/>
</dbReference>
<dbReference type="PANTHER" id="PTHR43792">
    <property type="entry name" value="GNAT FAMILY, PUTATIVE (AFU_ORTHOLOGUE AFUA_3G00765)-RELATED-RELATED"/>
    <property type="match status" value="1"/>
</dbReference>
<dbReference type="PROSITE" id="PS51186">
    <property type="entry name" value="GNAT"/>
    <property type="match status" value="1"/>
</dbReference>
<name>A0AAF0CBT8_9GAMM</name>
<sequence length="175" mass="19577">MELTSDRISLTPFDQSDFALFVELSMSPVVMEHVYTPFTLEEATAAFEEKTKPWTINSHAWLCFGIKEKTSGEKLGNIGIKITDHKAKIAETGFMIKPGAQGKGFAGEALKLIKDYVFNALALNKLTATCAVANTGSYRLLEKTGFTREARLRQNTVINNRYVDDYVYGLCRHDL</sequence>
<keyword evidence="2" id="KW-0012">Acyltransferase</keyword>
<evidence type="ECO:0000313" key="6">
    <source>
        <dbReference type="Proteomes" id="UP000032352"/>
    </source>
</evidence>
<evidence type="ECO:0000313" key="5">
    <source>
        <dbReference type="EMBL" id="WDE07395.1"/>
    </source>
</evidence>
<protein>
    <submittedName>
        <fullName evidence="5">GNAT family N-acetyltransferase</fullName>
    </submittedName>
</protein>
<dbReference type="AlphaFoldDB" id="A0AAF0CBT8"/>
<evidence type="ECO:0000256" key="3">
    <source>
        <dbReference type="ARBA" id="ARBA00038502"/>
    </source>
</evidence>
<proteinExistence type="inferred from homology"/>
<keyword evidence="1" id="KW-0808">Transferase</keyword>
<dbReference type="PANTHER" id="PTHR43792:SF8">
    <property type="entry name" value="[RIBOSOMAL PROTEIN US5]-ALANINE N-ACETYLTRANSFERASE"/>
    <property type="match status" value="1"/>
</dbReference>